<dbReference type="Pfam" id="PF21083">
    <property type="entry name" value="ZapC_N"/>
    <property type="match status" value="1"/>
</dbReference>
<evidence type="ECO:0000313" key="4">
    <source>
        <dbReference type="Proteomes" id="UP000219353"/>
    </source>
</evidence>
<feature type="domain" description="Cell-division protein ZapC N-terminal" evidence="2">
    <location>
        <begin position="1"/>
        <end position="82"/>
    </location>
</feature>
<dbReference type="AlphaFoldDB" id="A0A285I2I3"/>
<evidence type="ECO:0000259" key="1">
    <source>
        <dbReference type="Pfam" id="PF07126"/>
    </source>
</evidence>
<dbReference type="InterPro" id="IPR048372">
    <property type="entry name" value="ZapC_C"/>
</dbReference>
<proteinExistence type="predicted"/>
<evidence type="ECO:0000259" key="2">
    <source>
        <dbReference type="Pfam" id="PF21083"/>
    </source>
</evidence>
<dbReference type="InterPro" id="IPR048373">
    <property type="entry name" value="ZapC_N"/>
</dbReference>
<feature type="domain" description="Cell-division protein ZapC C-terminal" evidence="1">
    <location>
        <begin position="90"/>
        <end position="164"/>
    </location>
</feature>
<keyword evidence="4" id="KW-1185">Reference proteome</keyword>
<sequence>MLTPSERWSWTYCQQRDRLLLDISEQAQFCSNLTCRQLAVLPEQQRFAIVEAELFWHYMDSLQPLALSHAQTLELCLHALSCQYLQLQAHKSWYFPEQVTARVKHGDLVSIVGADGRVAALVVAEDADCVSCLMLDDVQTLAGKTIKRATVVRLLRNRVSPLNQPTMLARSA</sequence>
<protein>
    <submittedName>
        <fullName evidence="3">Cell-division protein ZapC</fullName>
    </submittedName>
</protein>
<dbReference type="EMBL" id="OBEB01000001">
    <property type="protein sequence ID" value="SNY42077.1"/>
    <property type="molecule type" value="Genomic_DNA"/>
</dbReference>
<organism evidence="3 4">
    <name type="scientific">Arsukibacterium tuosuense</name>
    <dbReference type="NCBI Taxonomy" id="1323745"/>
    <lineage>
        <taxon>Bacteria</taxon>
        <taxon>Pseudomonadati</taxon>
        <taxon>Pseudomonadota</taxon>
        <taxon>Gammaproteobacteria</taxon>
        <taxon>Chromatiales</taxon>
        <taxon>Chromatiaceae</taxon>
        <taxon>Arsukibacterium</taxon>
    </lineage>
</organism>
<dbReference type="Pfam" id="PF07126">
    <property type="entry name" value="ZapC_C"/>
    <property type="match status" value="1"/>
</dbReference>
<evidence type="ECO:0000313" key="3">
    <source>
        <dbReference type="EMBL" id="SNY42077.1"/>
    </source>
</evidence>
<dbReference type="RefSeq" id="WP_097109671.1">
    <property type="nucleotide sequence ID" value="NZ_OBEB01000001.1"/>
</dbReference>
<name>A0A285I2I3_9GAMM</name>
<gene>
    <name evidence="3" type="ORF">SAMN06297280_0388</name>
</gene>
<dbReference type="Proteomes" id="UP000219353">
    <property type="component" value="Unassembled WGS sequence"/>
</dbReference>
<accession>A0A285I2I3</accession>
<dbReference type="OrthoDB" id="5765005at2"/>
<reference evidence="4" key="1">
    <citation type="submission" date="2017-09" db="EMBL/GenBank/DDBJ databases">
        <authorList>
            <person name="Varghese N."/>
            <person name="Submissions S."/>
        </authorList>
    </citation>
    <scope>NUCLEOTIDE SEQUENCE [LARGE SCALE GENOMIC DNA]</scope>
    <source>
        <strain evidence="4">CGMCC 1.12461</strain>
    </source>
</reference>